<evidence type="ECO:0000313" key="1">
    <source>
        <dbReference type="EMBL" id="KFM75306.1"/>
    </source>
</evidence>
<reference evidence="1 2" key="1">
    <citation type="submission" date="2013-11" db="EMBL/GenBank/DDBJ databases">
        <title>Genome sequencing of Stegodyphus mimosarum.</title>
        <authorList>
            <person name="Bechsgaard J."/>
        </authorList>
    </citation>
    <scope>NUCLEOTIDE SEQUENCE [LARGE SCALE GENOMIC DNA]</scope>
</reference>
<dbReference type="GO" id="GO:0003676">
    <property type="term" value="F:nucleic acid binding"/>
    <property type="evidence" value="ECO:0007669"/>
    <property type="project" value="InterPro"/>
</dbReference>
<accession>A0A087UD67</accession>
<protein>
    <submittedName>
        <fullName evidence="1">Uncharacterized protein</fullName>
    </submittedName>
</protein>
<proteinExistence type="predicted"/>
<dbReference type="EMBL" id="KK119293">
    <property type="protein sequence ID" value="KFM75306.1"/>
    <property type="molecule type" value="Genomic_DNA"/>
</dbReference>
<sequence>MFRSDLELTTPAGDRYLALSARRRSNITVPQLMADHLEAAGTRISATTMDNNTRPHRDRVPKEYLERHGMEGMEWPAQFPDLNSKHLWDYLGRQVAAFSPPPRSLD</sequence>
<dbReference type="InterPro" id="IPR036397">
    <property type="entry name" value="RNaseH_sf"/>
</dbReference>
<name>A0A087UD67_STEMI</name>
<keyword evidence="2" id="KW-1185">Reference proteome</keyword>
<gene>
    <name evidence="1" type="ORF">X975_03474</name>
</gene>
<dbReference type="OrthoDB" id="9996331at2759"/>
<feature type="non-terminal residue" evidence="1">
    <location>
        <position position="106"/>
    </location>
</feature>
<organism evidence="1 2">
    <name type="scientific">Stegodyphus mimosarum</name>
    <name type="common">African social velvet spider</name>
    <dbReference type="NCBI Taxonomy" id="407821"/>
    <lineage>
        <taxon>Eukaryota</taxon>
        <taxon>Metazoa</taxon>
        <taxon>Ecdysozoa</taxon>
        <taxon>Arthropoda</taxon>
        <taxon>Chelicerata</taxon>
        <taxon>Arachnida</taxon>
        <taxon>Araneae</taxon>
        <taxon>Araneomorphae</taxon>
        <taxon>Entelegynae</taxon>
        <taxon>Eresoidea</taxon>
        <taxon>Eresidae</taxon>
        <taxon>Stegodyphus</taxon>
    </lineage>
</organism>
<dbReference type="AlphaFoldDB" id="A0A087UD67"/>
<dbReference type="Gene3D" id="3.30.420.10">
    <property type="entry name" value="Ribonuclease H-like superfamily/Ribonuclease H"/>
    <property type="match status" value="1"/>
</dbReference>
<dbReference type="Proteomes" id="UP000054359">
    <property type="component" value="Unassembled WGS sequence"/>
</dbReference>
<evidence type="ECO:0000313" key="2">
    <source>
        <dbReference type="Proteomes" id="UP000054359"/>
    </source>
</evidence>